<dbReference type="Pfam" id="PF15139">
    <property type="entry name" value="CFAP95"/>
    <property type="match status" value="1"/>
</dbReference>
<sequence length="106" mass="12088">MSGVSSLADLEDCLHSSRNLYAKKRYSSVVKIQDWHIPRQAEPKDNNPYQPAGGNYFLSTYNRLGASPLPTPKSETREMLEQVLCDREVSHHRAPMMDFLSCLTME</sequence>
<dbReference type="AlphaFoldDB" id="A0A7R9HG97"/>
<protein>
    <submittedName>
        <fullName evidence="1">Uncharacterized protein</fullName>
    </submittedName>
</protein>
<accession>A0A7R9HG97</accession>
<organism evidence="1">
    <name type="scientific">Timema poppense</name>
    <name type="common">Walking stick</name>
    <dbReference type="NCBI Taxonomy" id="170557"/>
    <lineage>
        <taxon>Eukaryota</taxon>
        <taxon>Metazoa</taxon>
        <taxon>Ecdysozoa</taxon>
        <taxon>Arthropoda</taxon>
        <taxon>Hexapoda</taxon>
        <taxon>Insecta</taxon>
        <taxon>Pterygota</taxon>
        <taxon>Neoptera</taxon>
        <taxon>Polyneoptera</taxon>
        <taxon>Phasmatodea</taxon>
        <taxon>Timematodea</taxon>
        <taxon>Timematoidea</taxon>
        <taxon>Timematidae</taxon>
        <taxon>Timema</taxon>
    </lineage>
</organism>
<name>A0A7R9HG97_TIMPO</name>
<reference evidence="1" key="1">
    <citation type="submission" date="2020-11" db="EMBL/GenBank/DDBJ databases">
        <authorList>
            <person name="Tran Van P."/>
        </authorList>
    </citation>
    <scope>NUCLEOTIDE SEQUENCE</scope>
</reference>
<dbReference type="InterPro" id="IPR027905">
    <property type="entry name" value="CFAP95"/>
</dbReference>
<gene>
    <name evidence="1" type="ORF">TPSB3V08_LOCUS13578</name>
</gene>
<dbReference type="EMBL" id="OD027870">
    <property type="protein sequence ID" value="CAD7420163.1"/>
    <property type="molecule type" value="Genomic_DNA"/>
</dbReference>
<proteinExistence type="predicted"/>
<evidence type="ECO:0000313" key="1">
    <source>
        <dbReference type="EMBL" id="CAD7420163.1"/>
    </source>
</evidence>